<dbReference type="Pfam" id="PF12770">
    <property type="entry name" value="CHAT"/>
    <property type="match status" value="1"/>
</dbReference>
<evidence type="ECO:0000313" key="2">
    <source>
        <dbReference type="EMBL" id="MBE9032954.1"/>
    </source>
</evidence>
<name>A0A928VVG3_9CYAN</name>
<evidence type="ECO:0000259" key="1">
    <source>
        <dbReference type="Pfam" id="PF12770"/>
    </source>
</evidence>
<dbReference type="RefSeq" id="WP_264327767.1">
    <property type="nucleotide sequence ID" value="NZ_JADEXQ010000138.1"/>
</dbReference>
<proteinExistence type="predicted"/>
<evidence type="ECO:0000313" key="3">
    <source>
        <dbReference type="Proteomes" id="UP000625316"/>
    </source>
</evidence>
<dbReference type="AlphaFoldDB" id="A0A928VVG3"/>
<gene>
    <name evidence="2" type="ORF">IQ266_24770</name>
</gene>
<keyword evidence="3" id="KW-1185">Reference proteome</keyword>
<sequence>ETAQAQSPLPAVPFELDLIKQQWQTTAISDQQFTIQNLLNTQQQERFGILHLATHASFQPGEANRSYIQFADNKLGLSELQQAFANRTDLPQLPELIVLSACRTAFGSPEAELGFAGAALQAKVKTVLASLWSVNDTGTAGLMAEFYQQLKTAPIKAEALRQAQIAMLKGEIFIKDGKLHWSGKNMQALPSDLQGLEAYDLSHPYYWSAFTLIGNPW</sequence>
<organism evidence="2 3">
    <name type="scientific">Romeriopsis navalis LEGE 11480</name>
    <dbReference type="NCBI Taxonomy" id="2777977"/>
    <lineage>
        <taxon>Bacteria</taxon>
        <taxon>Bacillati</taxon>
        <taxon>Cyanobacteriota</taxon>
        <taxon>Cyanophyceae</taxon>
        <taxon>Leptolyngbyales</taxon>
        <taxon>Leptolyngbyaceae</taxon>
        <taxon>Romeriopsis</taxon>
        <taxon>Romeriopsis navalis</taxon>
    </lineage>
</organism>
<dbReference type="Proteomes" id="UP000625316">
    <property type="component" value="Unassembled WGS sequence"/>
</dbReference>
<protein>
    <submittedName>
        <fullName evidence="2">CHAT domain-containing protein</fullName>
    </submittedName>
</protein>
<comment type="caution">
    <text evidence="2">The sequence shown here is derived from an EMBL/GenBank/DDBJ whole genome shotgun (WGS) entry which is preliminary data.</text>
</comment>
<dbReference type="EMBL" id="JADEXQ010000138">
    <property type="protein sequence ID" value="MBE9032954.1"/>
    <property type="molecule type" value="Genomic_DNA"/>
</dbReference>
<reference evidence="2" key="1">
    <citation type="submission" date="2020-10" db="EMBL/GenBank/DDBJ databases">
        <authorList>
            <person name="Castelo-Branco R."/>
            <person name="Eusebio N."/>
            <person name="Adriana R."/>
            <person name="Vieira A."/>
            <person name="Brugerolle De Fraissinette N."/>
            <person name="Rezende De Castro R."/>
            <person name="Schneider M.P."/>
            <person name="Vasconcelos V."/>
            <person name="Leao P.N."/>
        </authorList>
    </citation>
    <scope>NUCLEOTIDE SEQUENCE</scope>
    <source>
        <strain evidence="2">LEGE 11480</strain>
    </source>
</reference>
<feature type="non-terminal residue" evidence="2">
    <location>
        <position position="1"/>
    </location>
</feature>
<dbReference type="InterPro" id="IPR024983">
    <property type="entry name" value="CHAT_dom"/>
</dbReference>
<accession>A0A928VVG3</accession>
<feature type="domain" description="CHAT" evidence="1">
    <location>
        <begin position="7"/>
        <end position="215"/>
    </location>
</feature>